<dbReference type="PANTHER" id="PTHR33116">
    <property type="entry name" value="REVERSE TRANSCRIPTASE ZINC-BINDING DOMAIN-CONTAINING PROTEIN-RELATED-RELATED"/>
    <property type="match status" value="1"/>
</dbReference>
<dbReference type="EnsemblPlants" id="HORVU.MOREX.r3.6HG0632900.1">
    <property type="protein sequence ID" value="HORVU.MOREX.r3.6HG0632900.1.CDS1"/>
    <property type="gene ID" value="HORVU.MOREX.r3.6HG0632900"/>
</dbReference>
<keyword evidence="1" id="KW-0472">Membrane</keyword>
<name>A0A8I6Y9C6_HORVV</name>
<dbReference type="InterPro" id="IPR026960">
    <property type="entry name" value="RVT-Znf"/>
</dbReference>
<organism evidence="3 4">
    <name type="scientific">Hordeum vulgare subsp. vulgare</name>
    <name type="common">Domesticated barley</name>
    <dbReference type="NCBI Taxonomy" id="112509"/>
    <lineage>
        <taxon>Eukaryota</taxon>
        <taxon>Viridiplantae</taxon>
        <taxon>Streptophyta</taxon>
        <taxon>Embryophyta</taxon>
        <taxon>Tracheophyta</taxon>
        <taxon>Spermatophyta</taxon>
        <taxon>Magnoliopsida</taxon>
        <taxon>Liliopsida</taxon>
        <taxon>Poales</taxon>
        <taxon>Poaceae</taxon>
        <taxon>BOP clade</taxon>
        <taxon>Pooideae</taxon>
        <taxon>Triticodae</taxon>
        <taxon>Triticeae</taxon>
        <taxon>Hordeinae</taxon>
        <taxon>Hordeum</taxon>
    </lineage>
</organism>
<dbReference type="Gramene" id="HORVU.MOREX.r3.6HG0632900.1">
    <property type="protein sequence ID" value="HORVU.MOREX.r3.6HG0632900.1.CDS1"/>
    <property type="gene ID" value="HORVU.MOREX.r3.6HG0632900"/>
</dbReference>
<dbReference type="PANTHER" id="PTHR33116:SF87">
    <property type="entry name" value="OS01G0158850 PROTEIN"/>
    <property type="match status" value="1"/>
</dbReference>
<reference evidence="3" key="3">
    <citation type="submission" date="2022-01" db="UniProtKB">
        <authorList>
            <consortium name="EnsemblPlants"/>
        </authorList>
    </citation>
    <scope>IDENTIFICATION</scope>
    <source>
        <strain evidence="3">subsp. vulgare</strain>
    </source>
</reference>
<reference evidence="3" key="2">
    <citation type="submission" date="2020-10" db="EMBL/GenBank/DDBJ databases">
        <authorList>
            <person name="Scholz U."/>
            <person name="Mascher M."/>
            <person name="Fiebig A."/>
        </authorList>
    </citation>
    <scope>NUCLEOTIDE SEQUENCE [LARGE SCALE GENOMIC DNA]</scope>
    <source>
        <strain evidence="3">cv. Morex</strain>
    </source>
</reference>
<proteinExistence type="predicted"/>
<accession>A0A8I6Y9C6</accession>
<dbReference type="AlphaFoldDB" id="A0A8I6Y9C6"/>
<protein>
    <recommendedName>
        <fullName evidence="2">Reverse transcriptase zinc-binding domain-containing protein</fullName>
    </recommendedName>
</protein>
<keyword evidence="1" id="KW-0812">Transmembrane</keyword>
<reference evidence="4" key="1">
    <citation type="journal article" date="2012" name="Nature">
        <title>A physical, genetic and functional sequence assembly of the barley genome.</title>
        <authorList>
            <consortium name="The International Barley Genome Sequencing Consortium"/>
            <person name="Mayer K.F."/>
            <person name="Waugh R."/>
            <person name="Brown J.W."/>
            <person name="Schulman A."/>
            <person name="Langridge P."/>
            <person name="Platzer M."/>
            <person name="Fincher G.B."/>
            <person name="Muehlbauer G.J."/>
            <person name="Sato K."/>
            <person name="Close T.J."/>
            <person name="Wise R.P."/>
            <person name="Stein N."/>
        </authorList>
    </citation>
    <scope>NUCLEOTIDE SEQUENCE [LARGE SCALE GENOMIC DNA]</scope>
    <source>
        <strain evidence="4">cv. Morex</strain>
    </source>
</reference>
<evidence type="ECO:0000259" key="2">
    <source>
        <dbReference type="Pfam" id="PF13966"/>
    </source>
</evidence>
<feature type="domain" description="Reverse transcriptase zinc-binding" evidence="2">
    <location>
        <begin position="234"/>
        <end position="316"/>
    </location>
</feature>
<dbReference type="Proteomes" id="UP000011116">
    <property type="component" value="Chromosome 6H"/>
</dbReference>
<sequence length="391" mass="45869">MSYGGRLVLINSVLTSLPMFLLSFFEIPVGVRKRLDFYRSRFFWQSDEARKKYILAWWDIICTPKDQGGLGIENLEVKNKCLLSKWLYRLSTESEGMWIQILQNKYLNSKTLALVTARPNDSPFWKGLMKIKMNFFNRVKFILGNGASTRFSEDTWLGYTPLAIQYPMLYNIVQRKEEYVSTVLQSIPLNMQFRRALVGARWDAWLHLVERIMHVHLSEQSDTIKWTLTKNGVFSVKSMYAHLINTGIIARSLPIWKIKVPLRIKFFMWFVHKGVILTKDNLLKRSWRGRTNCCFCEQNETIRHLFIECPLAKLLWRTIQIAFNISPPTCMGSIFTTWLNGVDVKISKLIGIGICALFWAIWNTRNDMIFNGKNFNNFLQVIYRATSWIRT</sequence>
<keyword evidence="4" id="KW-1185">Reference proteome</keyword>
<keyword evidence="1" id="KW-1133">Transmembrane helix</keyword>
<evidence type="ECO:0000256" key="1">
    <source>
        <dbReference type="SAM" id="Phobius"/>
    </source>
</evidence>
<dbReference type="Pfam" id="PF13966">
    <property type="entry name" value="zf-RVT"/>
    <property type="match status" value="1"/>
</dbReference>
<evidence type="ECO:0000313" key="4">
    <source>
        <dbReference type="Proteomes" id="UP000011116"/>
    </source>
</evidence>
<evidence type="ECO:0000313" key="3">
    <source>
        <dbReference type="EnsemblPlants" id="HORVU.MOREX.r3.6HG0632900.1.CDS1"/>
    </source>
</evidence>
<feature type="transmembrane region" description="Helical" evidence="1">
    <location>
        <begin position="6"/>
        <end position="31"/>
    </location>
</feature>